<protein>
    <recommendedName>
        <fullName evidence="4 9">Dihydropteroate synthase</fullName>
        <shortName evidence="9">DHPS</shortName>
        <ecNumber evidence="4 9">2.5.1.15</ecNumber>
    </recommendedName>
    <alternativeName>
        <fullName evidence="9">Dihydropteroate pyrophosphorylase</fullName>
    </alternativeName>
</protein>
<comment type="cofactor">
    <cofactor evidence="2 9">
        <name>Mg(2+)</name>
        <dbReference type="ChEBI" id="CHEBI:18420"/>
    </cofactor>
</comment>
<evidence type="ECO:0000256" key="3">
    <source>
        <dbReference type="ARBA" id="ARBA00004763"/>
    </source>
</evidence>
<organism evidence="11 12">
    <name type="scientific">Dongia mobilis</name>
    <dbReference type="NCBI Taxonomy" id="578943"/>
    <lineage>
        <taxon>Bacteria</taxon>
        <taxon>Pseudomonadati</taxon>
        <taxon>Pseudomonadota</taxon>
        <taxon>Alphaproteobacteria</taxon>
        <taxon>Rhodospirillales</taxon>
        <taxon>Dongiaceae</taxon>
        <taxon>Dongia</taxon>
    </lineage>
</organism>
<evidence type="ECO:0000256" key="8">
    <source>
        <dbReference type="ARBA" id="ARBA00022909"/>
    </source>
</evidence>
<evidence type="ECO:0000256" key="2">
    <source>
        <dbReference type="ARBA" id="ARBA00001946"/>
    </source>
</evidence>
<keyword evidence="8 9" id="KW-0289">Folate biosynthesis</keyword>
<dbReference type="Pfam" id="PF00809">
    <property type="entry name" value="Pterin_bind"/>
    <property type="match status" value="1"/>
</dbReference>
<comment type="caution">
    <text evidence="11">The sequence shown here is derived from an EMBL/GenBank/DDBJ whole genome shotgun (WGS) entry which is preliminary data.</text>
</comment>
<evidence type="ECO:0000256" key="5">
    <source>
        <dbReference type="ARBA" id="ARBA00022679"/>
    </source>
</evidence>
<sequence>MLTGAAAARAIAAGTALPLAGGPVAFGGGEIVRRDGAGQGVREAASLTEIERHSADLLAGFLRPRAQWAGLDLGMPRIMGIVNVTPDSFSDGGDYADPAAAIARGVALAAAGADILDIGGESTRPGAAPVTVEEELNRVIPVIRALAERGHCVSVDTRHAAVMAAAVEAGARIINDVTALTGDPAAEAVAARSGAAIILMHMQGEPRTMQADPVYADATLDLIDYFAARIARLEALGVDRARVSLDPGIGFGKKDPHNLLILNELAAFHGFGCPLTLGVSRKSFIGRLSRGEAPKERLGGSVAIAALALDRGVQIVRVHDVAATFQARAMVLALAGAGA</sequence>
<dbReference type="PROSITE" id="PS50972">
    <property type="entry name" value="PTERIN_BINDING"/>
    <property type="match status" value="1"/>
</dbReference>
<dbReference type="GO" id="GO:0046872">
    <property type="term" value="F:metal ion binding"/>
    <property type="evidence" value="ECO:0007669"/>
    <property type="project" value="UniProtKB-KW"/>
</dbReference>
<dbReference type="InterPro" id="IPR011005">
    <property type="entry name" value="Dihydropteroate_synth-like_sf"/>
</dbReference>
<keyword evidence="12" id="KW-1185">Reference proteome</keyword>
<dbReference type="CDD" id="cd00739">
    <property type="entry name" value="DHPS"/>
    <property type="match status" value="1"/>
</dbReference>
<dbReference type="PROSITE" id="PS00792">
    <property type="entry name" value="DHPS_1"/>
    <property type="match status" value="1"/>
</dbReference>
<dbReference type="PANTHER" id="PTHR20941">
    <property type="entry name" value="FOLATE SYNTHESIS PROTEINS"/>
    <property type="match status" value="1"/>
</dbReference>
<keyword evidence="5 9" id="KW-0808">Transferase</keyword>
<name>A0A4R6WIY0_9PROT</name>
<dbReference type="EC" id="2.5.1.15" evidence="4 9"/>
<gene>
    <name evidence="11" type="ORF">A8950_3778</name>
</gene>
<comment type="catalytic activity">
    <reaction evidence="1">
        <text>(7,8-dihydropterin-6-yl)methyl diphosphate + 4-aminobenzoate = 7,8-dihydropteroate + diphosphate</text>
        <dbReference type="Rhea" id="RHEA:19949"/>
        <dbReference type="ChEBI" id="CHEBI:17836"/>
        <dbReference type="ChEBI" id="CHEBI:17839"/>
        <dbReference type="ChEBI" id="CHEBI:33019"/>
        <dbReference type="ChEBI" id="CHEBI:72950"/>
        <dbReference type="EC" id="2.5.1.15"/>
    </reaction>
</comment>
<dbReference type="InterPro" id="IPR000489">
    <property type="entry name" value="Pterin-binding_dom"/>
</dbReference>
<evidence type="ECO:0000256" key="4">
    <source>
        <dbReference type="ARBA" id="ARBA00012458"/>
    </source>
</evidence>
<dbReference type="EMBL" id="SNYW01000014">
    <property type="protein sequence ID" value="TDQ77624.1"/>
    <property type="molecule type" value="Genomic_DNA"/>
</dbReference>
<dbReference type="AlphaFoldDB" id="A0A4R6WIY0"/>
<dbReference type="PROSITE" id="PS00793">
    <property type="entry name" value="DHPS_2"/>
    <property type="match status" value="1"/>
</dbReference>
<reference evidence="11 12" key="1">
    <citation type="submission" date="2019-03" db="EMBL/GenBank/DDBJ databases">
        <title>Genomic Encyclopedia of Type Strains, Phase III (KMG-III): the genomes of soil and plant-associated and newly described type strains.</title>
        <authorList>
            <person name="Whitman W."/>
        </authorList>
    </citation>
    <scope>NUCLEOTIDE SEQUENCE [LARGE SCALE GENOMIC DNA]</scope>
    <source>
        <strain evidence="11 12">CGMCC 1.7660</strain>
    </source>
</reference>
<dbReference type="OrthoDB" id="9811744at2"/>
<evidence type="ECO:0000313" key="11">
    <source>
        <dbReference type="EMBL" id="TDQ77624.1"/>
    </source>
</evidence>
<evidence type="ECO:0000256" key="6">
    <source>
        <dbReference type="ARBA" id="ARBA00022723"/>
    </source>
</evidence>
<dbReference type="Gene3D" id="3.20.20.20">
    <property type="entry name" value="Dihydropteroate synthase-like"/>
    <property type="match status" value="1"/>
</dbReference>
<evidence type="ECO:0000256" key="1">
    <source>
        <dbReference type="ARBA" id="ARBA00000012"/>
    </source>
</evidence>
<dbReference type="InterPro" id="IPR006390">
    <property type="entry name" value="DHP_synth_dom"/>
</dbReference>
<dbReference type="PANTHER" id="PTHR20941:SF1">
    <property type="entry name" value="FOLIC ACID SYNTHESIS PROTEIN FOL1"/>
    <property type="match status" value="1"/>
</dbReference>
<accession>A0A4R6WIY0</accession>
<dbReference type="InterPro" id="IPR045031">
    <property type="entry name" value="DHP_synth-like"/>
</dbReference>
<evidence type="ECO:0000259" key="10">
    <source>
        <dbReference type="PROSITE" id="PS50972"/>
    </source>
</evidence>
<dbReference type="Proteomes" id="UP000295783">
    <property type="component" value="Unassembled WGS sequence"/>
</dbReference>
<comment type="similarity">
    <text evidence="9">Belongs to the DHPS family.</text>
</comment>
<dbReference type="SUPFAM" id="SSF51717">
    <property type="entry name" value="Dihydropteroate synthetase-like"/>
    <property type="match status" value="1"/>
</dbReference>
<proteinExistence type="inferred from homology"/>
<dbReference type="GO" id="GO:0046656">
    <property type="term" value="P:folic acid biosynthetic process"/>
    <property type="evidence" value="ECO:0007669"/>
    <property type="project" value="UniProtKB-KW"/>
</dbReference>
<comment type="function">
    <text evidence="9">Catalyzes the condensation of para-aminobenzoate (pABA) with 6-hydroxymethyl-7,8-dihydropterin diphosphate (DHPt-PP) to form 7,8-dihydropteroate (H2Pte), the immediate precursor of folate derivatives.</text>
</comment>
<feature type="domain" description="Pterin-binding" evidence="10">
    <location>
        <begin position="76"/>
        <end position="329"/>
    </location>
</feature>
<evidence type="ECO:0000313" key="12">
    <source>
        <dbReference type="Proteomes" id="UP000295783"/>
    </source>
</evidence>
<keyword evidence="7 9" id="KW-0460">Magnesium</keyword>
<evidence type="ECO:0000256" key="7">
    <source>
        <dbReference type="ARBA" id="ARBA00022842"/>
    </source>
</evidence>
<dbReference type="UniPathway" id="UPA00077">
    <property type="reaction ID" value="UER00156"/>
</dbReference>
<dbReference type="GO" id="GO:0046654">
    <property type="term" value="P:tetrahydrofolate biosynthetic process"/>
    <property type="evidence" value="ECO:0007669"/>
    <property type="project" value="UniProtKB-UniPathway"/>
</dbReference>
<dbReference type="GO" id="GO:0004156">
    <property type="term" value="F:dihydropteroate synthase activity"/>
    <property type="evidence" value="ECO:0007669"/>
    <property type="project" value="UniProtKB-EC"/>
</dbReference>
<dbReference type="GO" id="GO:0005829">
    <property type="term" value="C:cytosol"/>
    <property type="evidence" value="ECO:0007669"/>
    <property type="project" value="TreeGrafter"/>
</dbReference>
<keyword evidence="6 9" id="KW-0479">Metal-binding</keyword>
<dbReference type="NCBIfam" id="TIGR01496">
    <property type="entry name" value="DHPS"/>
    <property type="match status" value="1"/>
</dbReference>
<evidence type="ECO:0000256" key="9">
    <source>
        <dbReference type="RuleBase" id="RU361205"/>
    </source>
</evidence>
<comment type="pathway">
    <text evidence="3 9">Cofactor biosynthesis; tetrahydrofolate biosynthesis; 7,8-dihydrofolate from 2-amino-4-hydroxy-6-hydroxymethyl-7,8-dihydropteridine diphosphate and 4-aminobenzoate: step 1/2.</text>
</comment>